<proteinExistence type="predicted"/>
<dbReference type="Proteomes" id="UP000828048">
    <property type="component" value="Chromosome 6"/>
</dbReference>
<protein>
    <submittedName>
        <fullName evidence="1">Uncharacterized protein</fullName>
    </submittedName>
</protein>
<dbReference type="EMBL" id="CM037156">
    <property type="protein sequence ID" value="KAH7838206.1"/>
    <property type="molecule type" value="Genomic_DNA"/>
</dbReference>
<organism evidence="1 2">
    <name type="scientific">Vaccinium darrowii</name>
    <dbReference type="NCBI Taxonomy" id="229202"/>
    <lineage>
        <taxon>Eukaryota</taxon>
        <taxon>Viridiplantae</taxon>
        <taxon>Streptophyta</taxon>
        <taxon>Embryophyta</taxon>
        <taxon>Tracheophyta</taxon>
        <taxon>Spermatophyta</taxon>
        <taxon>Magnoliopsida</taxon>
        <taxon>eudicotyledons</taxon>
        <taxon>Gunneridae</taxon>
        <taxon>Pentapetalae</taxon>
        <taxon>asterids</taxon>
        <taxon>Ericales</taxon>
        <taxon>Ericaceae</taxon>
        <taxon>Vaccinioideae</taxon>
        <taxon>Vaccinieae</taxon>
        <taxon>Vaccinium</taxon>
    </lineage>
</organism>
<reference evidence="1 2" key="1">
    <citation type="journal article" date="2021" name="Hortic Res">
        <title>High-quality reference genome and annotation aids understanding of berry development for evergreen blueberry (Vaccinium darrowii).</title>
        <authorList>
            <person name="Yu J."/>
            <person name="Hulse-Kemp A.M."/>
            <person name="Babiker E."/>
            <person name="Staton M."/>
        </authorList>
    </citation>
    <scope>NUCLEOTIDE SEQUENCE [LARGE SCALE GENOMIC DNA]</scope>
    <source>
        <strain evidence="2">cv. NJ 8807/NJ 8810</strain>
        <tissue evidence="1">Young leaf</tissue>
    </source>
</reference>
<keyword evidence="2" id="KW-1185">Reference proteome</keyword>
<sequence length="314" mass="34585">MATKAFHLICLCIFLSSVALPLHSYANRSKPKAKKPSPFEFMKHLEGCHKGENVKGLRQLKAYLEKFGYHNNNNQYRNQSHGNDCDFEDSLEAVIKTYQLNYHLKATGALDAKTASQMMKPRCRVADIINGTNWMRGGKKRPNHAHNALHTVSQFAFFPGSPKWPSYQLTYAFLPSTNTNAISAVARAFDKWASQTRFTFSRSQDLGSANLKIGFERGNHGDGGAFDGPEGTLAHAAVPIGGLFHFDADEKWSMGAVLGAYDLVTVALHEIGHLLGLDHSSIPKAIMYPEVLPGATKGLHGDDIQGIKALYNIV</sequence>
<gene>
    <name evidence="1" type="ORF">Vadar_023403</name>
</gene>
<evidence type="ECO:0000313" key="1">
    <source>
        <dbReference type="EMBL" id="KAH7838206.1"/>
    </source>
</evidence>
<accession>A0ACB7XBT7</accession>
<evidence type="ECO:0000313" key="2">
    <source>
        <dbReference type="Proteomes" id="UP000828048"/>
    </source>
</evidence>
<name>A0ACB7XBT7_9ERIC</name>
<comment type="caution">
    <text evidence="1">The sequence shown here is derived from an EMBL/GenBank/DDBJ whole genome shotgun (WGS) entry which is preliminary data.</text>
</comment>